<gene>
    <name evidence="1" type="ORF">Csa_5G585440</name>
</gene>
<name>A0A0A0KT76_CUCSA</name>
<evidence type="ECO:0000313" key="2">
    <source>
        <dbReference type="Proteomes" id="UP000029981"/>
    </source>
</evidence>
<dbReference type="AlphaFoldDB" id="A0A0A0KT76"/>
<dbReference type="Proteomes" id="UP000029981">
    <property type="component" value="Chromosome 5"/>
</dbReference>
<keyword evidence="2" id="KW-1185">Reference proteome</keyword>
<reference evidence="1 2" key="3">
    <citation type="journal article" date="2010" name="BMC Genomics">
        <title>Transcriptome sequencing and comparative analysis of cucumber flowers with different sex types.</title>
        <authorList>
            <person name="Guo S."/>
            <person name="Zheng Y."/>
            <person name="Joung J.G."/>
            <person name="Liu S."/>
            <person name="Zhang Z."/>
            <person name="Crasta O.R."/>
            <person name="Sobral B.W."/>
            <person name="Xu Y."/>
            <person name="Huang S."/>
            <person name="Fei Z."/>
        </authorList>
    </citation>
    <scope>NUCLEOTIDE SEQUENCE [LARGE SCALE GENOMIC DNA]</scope>
    <source>
        <strain evidence="2">cv. 9930</strain>
    </source>
</reference>
<reference evidence="1 2" key="4">
    <citation type="journal article" date="2011" name="BMC Genomics">
        <title>RNA-Seq improves annotation of protein-coding genes in the cucumber genome.</title>
        <authorList>
            <person name="Li Z."/>
            <person name="Zhang Z."/>
            <person name="Yan P."/>
            <person name="Huang S."/>
            <person name="Fei Z."/>
            <person name="Lin K."/>
        </authorList>
    </citation>
    <scope>NUCLEOTIDE SEQUENCE [LARGE SCALE GENOMIC DNA]</scope>
    <source>
        <strain evidence="2">cv. 9930</strain>
    </source>
</reference>
<dbReference type="Gramene" id="KGN51617">
    <property type="protein sequence ID" value="KGN51617"/>
    <property type="gene ID" value="Csa_5G585440"/>
</dbReference>
<protein>
    <submittedName>
        <fullName evidence="1">Uncharacterized protein</fullName>
    </submittedName>
</protein>
<sequence length="103" mass="12037">MRMISYNKLVEKLHRMVEFRWIHCKEHEEQAQKSKTDQMKGIMQLIEMKRNSYREEAFAGVNKASQTEQRLTMESTTAVVGFSRQPRHPSAVIYSENSVSSSL</sequence>
<organism evidence="1 2">
    <name type="scientific">Cucumis sativus</name>
    <name type="common">Cucumber</name>
    <dbReference type="NCBI Taxonomy" id="3659"/>
    <lineage>
        <taxon>Eukaryota</taxon>
        <taxon>Viridiplantae</taxon>
        <taxon>Streptophyta</taxon>
        <taxon>Embryophyta</taxon>
        <taxon>Tracheophyta</taxon>
        <taxon>Spermatophyta</taxon>
        <taxon>Magnoliopsida</taxon>
        <taxon>eudicotyledons</taxon>
        <taxon>Gunneridae</taxon>
        <taxon>Pentapetalae</taxon>
        <taxon>rosids</taxon>
        <taxon>fabids</taxon>
        <taxon>Cucurbitales</taxon>
        <taxon>Cucurbitaceae</taxon>
        <taxon>Benincaseae</taxon>
        <taxon>Cucumis</taxon>
    </lineage>
</organism>
<accession>A0A0A0KT76</accession>
<dbReference type="EMBL" id="CM002926">
    <property type="protein sequence ID" value="KGN51617.1"/>
    <property type="molecule type" value="Genomic_DNA"/>
</dbReference>
<evidence type="ECO:0000313" key="1">
    <source>
        <dbReference type="EMBL" id="KGN51617.1"/>
    </source>
</evidence>
<reference evidence="1 2" key="1">
    <citation type="journal article" date="2009" name="Nat. Genet.">
        <title>The genome of the cucumber, Cucumis sativus L.</title>
        <authorList>
            <person name="Huang S."/>
            <person name="Li R."/>
            <person name="Zhang Z."/>
            <person name="Li L."/>
            <person name="Gu X."/>
            <person name="Fan W."/>
            <person name="Lucas W.J."/>
            <person name="Wang X."/>
            <person name="Xie B."/>
            <person name="Ni P."/>
            <person name="Ren Y."/>
            <person name="Zhu H."/>
            <person name="Li J."/>
            <person name="Lin K."/>
            <person name="Jin W."/>
            <person name="Fei Z."/>
            <person name="Li G."/>
            <person name="Staub J."/>
            <person name="Kilian A."/>
            <person name="van der Vossen E.A."/>
            <person name="Wu Y."/>
            <person name="Guo J."/>
            <person name="He J."/>
            <person name="Jia Z."/>
            <person name="Ren Y."/>
            <person name="Tian G."/>
            <person name="Lu Y."/>
            <person name="Ruan J."/>
            <person name="Qian W."/>
            <person name="Wang M."/>
            <person name="Huang Q."/>
            <person name="Li B."/>
            <person name="Xuan Z."/>
            <person name="Cao J."/>
            <person name="Asan"/>
            <person name="Wu Z."/>
            <person name="Zhang J."/>
            <person name="Cai Q."/>
            <person name="Bai Y."/>
            <person name="Zhao B."/>
            <person name="Han Y."/>
            <person name="Li Y."/>
            <person name="Li X."/>
            <person name="Wang S."/>
            <person name="Shi Q."/>
            <person name="Liu S."/>
            <person name="Cho W.K."/>
            <person name="Kim J.Y."/>
            <person name="Xu Y."/>
            <person name="Heller-Uszynska K."/>
            <person name="Miao H."/>
            <person name="Cheng Z."/>
            <person name="Zhang S."/>
            <person name="Wu J."/>
            <person name="Yang Y."/>
            <person name="Kang H."/>
            <person name="Li M."/>
            <person name="Liang H."/>
            <person name="Ren X."/>
            <person name="Shi Z."/>
            <person name="Wen M."/>
            <person name="Jian M."/>
            <person name="Yang H."/>
            <person name="Zhang G."/>
            <person name="Yang Z."/>
            <person name="Chen R."/>
            <person name="Liu S."/>
            <person name="Li J."/>
            <person name="Ma L."/>
            <person name="Liu H."/>
            <person name="Zhou Y."/>
            <person name="Zhao J."/>
            <person name="Fang X."/>
            <person name="Li G."/>
            <person name="Fang L."/>
            <person name="Li Y."/>
            <person name="Liu D."/>
            <person name="Zheng H."/>
            <person name="Zhang Y."/>
            <person name="Qin N."/>
            <person name="Li Z."/>
            <person name="Yang G."/>
            <person name="Yang S."/>
            <person name="Bolund L."/>
            <person name="Kristiansen K."/>
            <person name="Zheng H."/>
            <person name="Li S."/>
            <person name="Zhang X."/>
            <person name="Yang H."/>
            <person name="Wang J."/>
            <person name="Sun R."/>
            <person name="Zhang B."/>
            <person name="Jiang S."/>
            <person name="Wang J."/>
            <person name="Du Y."/>
            <person name="Li S."/>
        </authorList>
    </citation>
    <scope>NUCLEOTIDE SEQUENCE [LARGE SCALE GENOMIC DNA]</scope>
    <source>
        <strain evidence="2">cv. 9930</strain>
    </source>
</reference>
<proteinExistence type="predicted"/>
<reference evidence="1 2" key="2">
    <citation type="journal article" date="2009" name="PLoS ONE">
        <title>An integrated genetic and cytogenetic map of the cucumber genome.</title>
        <authorList>
            <person name="Ren Y."/>
            <person name="Zhang Z."/>
            <person name="Liu J."/>
            <person name="Staub J.E."/>
            <person name="Han Y."/>
            <person name="Cheng Z."/>
            <person name="Li X."/>
            <person name="Lu J."/>
            <person name="Miao H."/>
            <person name="Kang H."/>
            <person name="Xie B."/>
            <person name="Gu X."/>
            <person name="Wang X."/>
            <person name="Du Y."/>
            <person name="Jin W."/>
            <person name="Huang S."/>
        </authorList>
    </citation>
    <scope>NUCLEOTIDE SEQUENCE [LARGE SCALE GENOMIC DNA]</scope>
    <source>
        <strain evidence="2">cv. 9930</strain>
    </source>
</reference>